<feature type="domain" description="CinA C-terminal" evidence="1">
    <location>
        <begin position="24"/>
        <end position="167"/>
    </location>
</feature>
<accession>A0AAU8FTY7</accession>
<protein>
    <submittedName>
        <fullName evidence="2">CinA family protein</fullName>
    </submittedName>
</protein>
<dbReference type="Gene3D" id="3.90.950.20">
    <property type="entry name" value="CinA-like"/>
    <property type="match status" value="1"/>
</dbReference>
<dbReference type="EMBL" id="CP159290">
    <property type="protein sequence ID" value="XCH28097.1"/>
    <property type="molecule type" value="Genomic_DNA"/>
</dbReference>
<proteinExistence type="predicted"/>
<dbReference type="Pfam" id="PF02464">
    <property type="entry name" value="CinA"/>
    <property type="match status" value="1"/>
</dbReference>
<dbReference type="AlphaFoldDB" id="A0AAU8FTY7"/>
<reference evidence="2" key="1">
    <citation type="submission" date="2024-06" db="EMBL/GenBank/DDBJ databases">
        <title>Complete genome sequence of the cellulolytic actinobacterium, Cellulosimicrobium ES-005.</title>
        <authorList>
            <person name="Matthews C.T."/>
            <person name="Underwood K.D."/>
            <person name="Ghanchi K.M."/>
            <person name="Fields S.D."/>
            <person name="Gardner S.G."/>
        </authorList>
    </citation>
    <scope>NUCLEOTIDE SEQUENCE</scope>
    <source>
        <strain evidence="2">ES-005</strain>
    </source>
</reference>
<dbReference type="InterPro" id="IPR036653">
    <property type="entry name" value="CinA-like_C"/>
</dbReference>
<name>A0AAU8FTY7_9MICO</name>
<dbReference type="InterPro" id="IPR008136">
    <property type="entry name" value="CinA_C"/>
</dbReference>
<dbReference type="RefSeq" id="WP_253051324.1">
    <property type="nucleotide sequence ID" value="NZ_CP159290.1"/>
</dbReference>
<organism evidence="2">
    <name type="scientific">Cellulosimicrobium sp. ES-005</name>
    <dbReference type="NCBI Taxonomy" id="3163031"/>
    <lineage>
        <taxon>Bacteria</taxon>
        <taxon>Bacillati</taxon>
        <taxon>Actinomycetota</taxon>
        <taxon>Actinomycetes</taxon>
        <taxon>Micrococcales</taxon>
        <taxon>Promicromonosporaceae</taxon>
        <taxon>Cellulosimicrobium</taxon>
    </lineage>
</organism>
<evidence type="ECO:0000259" key="1">
    <source>
        <dbReference type="Pfam" id="PF02464"/>
    </source>
</evidence>
<dbReference type="NCBIfam" id="TIGR00199">
    <property type="entry name" value="PncC_domain"/>
    <property type="match status" value="1"/>
</dbReference>
<sequence>MTGAARDVEAAGPLVARPDVVGLLAALEARGWTLATAESLTGGLLSATIVDVPGASRVLRGAVVAYATDVKQSVLGVDGDLLAAHGAVHPDVARQMAERVREVLGADVGVATTGVAGPDPQDGRPPGTVFVAASGPRGTHVRRLHLDGERAAVRAGTVAAAVDLARAVTEDRPSADRQGEIRG</sequence>
<gene>
    <name evidence="2" type="ORF">ABRQ22_10805</name>
</gene>
<evidence type="ECO:0000313" key="2">
    <source>
        <dbReference type="EMBL" id="XCH28097.1"/>
    </source>
</evidence>
<dbReference type="SUPFAM" id="SSF142433">
    <property type="entry name" value="CinA-like"/>
    <property type="match status" value="1"/>
</dbReference>